<evidence type="ECO:0000256" key="1">
    <source>
        <dbReference type="SAM" id="MobiDB-lite"/>
    </source>
</evidence>
<dbReference type="AlphaFoldDB" id="A0A9X3HW41"/>
<sequence>MSQQSNHMSVNEQDGFSAKGMQNIPVLETWKGGVERYSTEDKLNTRLKKKPSLRVALKQSETV</sequence>
<organism evidence="2 3">
    <name type="scientific">Vibrio qingdaonensis</name>
    <dbReference type="NCBI Taxonomy" id="2829491"/>
    <lineage>
        <taxon>Bacteria</taxon>
        <taxon>Pseudomonadati</taxon>
        <taxon>Pseudomonadota</taxon>
        <taxon>Gammaproteobacteria</taxon>
        <taxon>Vibrionales</taxon>
        <taxon>Vibrionaceae</taxon>
        <taxon>Vibrio</taxon>
    </lineage>
</organism>
<proteinExistence type="predicted"/>
<comment type="caution">
    <text evidence="2">The sequence shown here is derived from an EMBL/GenBank/DDBJ whole genome shotgun (WGS) entry which is preliminary data.</text>
</comment>
<dbReference type="EMBL" id="JAKRRY010000004">
    <property type="protein sequence ID" value="MCW8345382.1"/>
    <property type="molecule type" value="Genomic_DNA"/>
</dbReference>
<dbReference type="RefSeq" id="WP_265673825.1">
    <property type="nucleotide sequence ID" value="NZ_JAKRRY010000004.1"/>
</dbReference>
<keyword evidence="3" id="KW-1185">Reference proteome</keyword>
<reference evidence="2" key="1">
    <citation type="submission" date="2022-02" db="EMBL/GenBank/DDBJ databases">
        <title>Vibrio sp. nov, a new bacterium isolated from seawater.</title>
        <authorList>
            <person name="Yuan Y."/>
        </authorList>
    </citation>
    <scope>NUCLEOTIDE SEQUENCE</scope>
    <source>
        <strain evidence="2">ZSDZ65</strain>
    </source>
</reference>
<dbReference type="Proteomes" id="UP001155587">
    <property type="component" value="Unassembled WGS sequence"/>
</dbReference>
<evidence type="ECO:0000313" key="2">
    <source>
        <dbReference type="EMBL" id="MCW8345382.1"/>
    </source>
</evidence>
<protein>
    <submittedName>
        <fullName evidence="2">Uncharacterized protein</fullName>
    </submittedName>
</protein>
<evidence type="ECO:0000313" key="3">
    <source>
        <dbReference type="Proteomes" id="UP001155587"/>
    </source>
</evidence>
<name>A0A9X3HW41_9VIBR</name>
<feature type="region of interest" description="Disordered" evidence="1">
    <location>
        <begin position="1"/>
        <end position="21"/>
    </location>
</feature>
<feature type="compositionally biased region" description="Polar residues" evidence="1">
    <location>
        <begin position="1"/>
        <end position="14"/>
    </location>
</feature>
<gene>
    <name evidence="2" type="ORF">MD535_04965</name>
</gene>
<accession>A0A9X3HW41</accession>